<dbReference type="RefSeq" id="WP_285934501.1">
    <property type="nucleotide sequence ID" value="NZ_JASTZU010000063.1"/>
</dbReference>
<dbReference type="CDD" id="cd00431">
    <property type="entry name" value="cysteine_hydrolases"/>
    <property type="match status" value="1"/>
</dbReference>
<dbReference type="InterPro" id="IPR036380">
    <property type="entry name" value="Isochorismatase-like_sf"/>
</dbReference>
<name>A0ABT7LBH3_9BACI</name>
<proteinExistence type="inferred from homology"/>
<dbReference type="PANTHER" id="PTHR43540">
    <property type="entry name" value="PEROXYUREIDOACRYLATE/UREIDOACRYLATE AMIDOHYDROLASE-RELATED"/>
    <property type="match status" value="1"/>
</dbReference>
<dbReference type="EC" id="3.-.-.-" evidence="4"/>
<sequence>MMKHDTALLIIDMINNMNFDGGEDLLRNTLSTVDPILNLKTIAKEKGMPVIYVNDNFGLWQDNVDELVEECKKGRGKEVVELLQPEENDFFIIKPKHSGFFGTPLDILLNELQVKKLIITGVAGDICILFTANDAYMRGYDLWVPQNCIASESKVDNDNALTIIKRSTFSVIERSNNMNIDSFRKTTPNW</sequence>
<dbReference type="Gene3D" id="3.40.50.850">
    <property type="entry name" value="Isochorismatase-like"/>
    <property type="match status" value="1"/>
</dbReference>
<dbReference type="SUPFAM" id="SSF52499">
    <property type="entry name" value="Isochorismatase-like hydrolases"/>
    <property type="match status" value="1"/>
</dbReference>
<dbReference type="PANTHER" id="PTHR43540:SF6">
    <property type="entry name" value="ISOCHORISMATASE-LIKE DOMAIN-CONTAINING PROTEIN"/>
    <property type="match status" value="1"/>
</dbReference>
<evidence type="ECO:0000313" key="5">
    <source>
        <dbReference type="Proteomes" id="UP001235343"/>
    </source>
</evidence>
<evidence type="ECO:0000256" key="1">
    <source>
        <dbReference type="ARBA" id="ARBA00006336"/>
    </source>
</evidence>
<keyword evidence="2 4" id="KW-0378">Hydrolase</keyword>
<feature type="domain" description="Isochorismatase-like" evidence="3">
    <location>
        <begin position="6"/>
        <end position="171"/>
    </location>
</feature>
<dbReference type="GO" id="GO:0016787">
    <property type="term" value="F:hydrolase activity"/>
    <property type="evidence" value="ECO:0007669"/>
    <property type="project" value="UniProtKB-KW"/>
</dbReference>
<evidence type="ECO:0000256" key="2">
    <source>
        <dbReference type="ARBA" id="ARBA00022801"/>
    </source>
</evidence>
<reference evidence="4 5" key="1">
    <citation type="submission" date="2023-06" db="EMBL/GenBank/DDBJ databases">
        <title>Aquibacillus rhizosphaerae LR5S19.</title>
        <authorList>
            <person name="Sun J.-Q."/>
        </authorList>
    </citation>
    <scope>NUCLEOTIDE SEQUENCE [LARGE SCALE GENOMIC DNA]</scope>
    <source>
        <strain evidence="4 5">LR5S19</strain>
    </source>
</reference>
<keyword evidence="5" id="KW-1185">Reference proteome</keyword>
<comment type="caution">
    <text evidence="4">The sequence shown here is derived from an EMBL/GenBank/DDBJ whole genome shotgun (WGS) entry which is preliminary data.</text>
</comment>
<dbReference type="InterPro" id="IPR000868">
    <property type="entry name" value="Isochorismatase-like_dom"/>
</dbReference>
<gene>
    <name evidence="4" type="ORF">QQS35_22455</name>
</gene>
<evidence type="ECO:0000313" key="4">
    <source>
        <dbReference type="EMBL" id="MDL4843203.1"/>
    </source>
</evidence>
<protein>
    <submittedName>
        <fullName evidence="4">Isochorismatase family cysteine hydrolase</fullName>
        <ecNumber evidence="4">3.-.-.-</ecNumber>
    </submittedName>
</protein>
<dbReference type="InterPro" id="IPR050272">
    <property type="entry name" value="Isochorismatase-like_hydrls"/>
</dbReference>
<dbReference type="Proteomes" id="UP001235343">
    <property type="component" value="Unassembled WGS sequence"/>
</dbReference>
<accession>A0ABT7LBH3</accession>
<organism evidence="4 5">
    <name type="scientific">Aquibacillus rhizosphaerae</name>
    <dbReference type="NCBI Taxonomy" id="3051431"/>
    <lineage>
        <taxon>Bacteria</taxon>
        <taxon>Bacillati</taxon>
        <taxon>Bacillota</taxon>
        <taxon>Bacilli</taxon>
        <taxon>Bacillales</taxon>
        <taxon>Bacillaceae</taxon>
        <taxon>Aquibacillus</taxon>
    </lineage>
</organism>
<comment type="similarity">
    <text evidence="1">Belongs to the isochorismatase family.</text>
</comment>
<dbReference type="EMBL" id="JASTZU010000063">
    <property type="protein sequence ID" value="MDL4843203.1"/>
    <property type="molecule type" value="Genomic_DNA"/>
</dbReference>
<evidence type="ECO:0000259" key="3">
    <source>
        <dbReference type="Pfam" id="PF00857"/>
    </source>
</evidence>
<dbReference type="Pfam" id="PF00857">
    <property type="entry name" value="Isochorismatase"/>
    <property type="match status" value="1"/>
</dbReference>